<dbReference type="GeneID" id="37065129"/>
<proteinExistence type="predicted"/>
<comment type="caution">
    <text evidence="1">The sequence shown here is derived from an EMBL/GenBank/DDBJ whole genome shotgun (WGS) entry which is preliminary data.</text>
</comment>
<organism evidence="1 2">
    <name type="scientific">Aspergillus heteromorphus CBS 117.55</name>
    <dbReference type="NCBI Taxonomy" id="1448321"/>
    <lineage>
        <taxon>Eukaryota</taxon>
        <taxon>Fungi</taxon>
        <taxon>Dikarya</taxon>
        <taxon>Ascomycota</taxon>
        <taxon>Pezizomycotina</taxon>
        <taxon>Eurotiomycetes</taxon>
        <taxon>Eurotiomycetidae</taxon>
        <taxon>Eurotiales</taxon>
        <taxon>Aspergillaceae</taxon>
        <taxon>Aspergillus</taxon>
        <taxon>Aspergillus subgen. Circumdati</taxon>
    </lineage>
</organism>
<sequence>MHAYNPQSGFWILVFGSRSQHSTAQHSTAQHSDSQSRYAVLPRKVTAWVPDLFYYLVV</sequence>
<accession>A0A317WP42</accession>
<dbReference type="RefSeq" id="XP_025400592.1">
    <property type="nucleotide sequence ID" value="XM_025542892.1"/>
</dbReference>
<dbReference type="OrthoDB" id="5425409at2759"/>
<keyword evidence="2" id="KW-1185">Reference proteome</keyword>
<gene>
    <name evidence="1" type="ORF">BO70DRAFT_360849</name>
</gene>
<dbReference type="AlphaFoldDB" id="A0A317WP42"/>
<evidence type="ECO:0000313" key="1">
    <source>
        <dbReference type="EMBL" id="PWY86040.1"/>
    </source>
</evidence>
<reference evidence="1 2" key="1">
    <citation type="submission" date="2016-12" db="EMBL/GenBank/DDBJ databases">
        <title>The genomes of Aspergillus section Nigri reveals drivers in fungal speciation.</title>
        <authorList>
            <consortium name="DOE Joint Genome Institute"/>
            <person name="Vesth T.C."/>
            <person name="Nybo J."/>
            <person name="Theobald S."/>
            <person name="Brandl J."/>
            <person name="Frisvad J.C."/>
            <person name="Nielsen K.F."/>
            <person name="Lyhne E.K."/>
            <person name="Kogle M.E."/>
            <person name="Kuo A."/>
            <person name="Riley R."/>
            <person name="Clum A."/>
            <person name="Nolan M."/>
            <person name="Lipzen A."/>
            <person name="Salamov A."/>
            <person name="Henrissat B."/>
            <person name="Wiebenga A."/>
            <person name="De Vries R.P."/>
            <person name="Grigoriev I.V."/>
            <person name="Mortensen U.H."/>
            <person name="Andersen M.R."/>
            <person name="Baker S.E."/>
        </authorList>
    </citation>
    <scope>NUCLEOTIDE SEQUENCE [LARGE SCALE GENOMIC DNA]</scope>
    <source>
        <strain evidence="1 2">CBS 117.55</strain>
    </source>
</reference>
<evidence type="ECO:0000313" key="2">
    <source>
        <dbReference type="Proteomes" id="UP000247233"/>
    </source>
</evidence>
<dbReference type="EMBL" id="MSFL01000008">
    <property type="protein sequence ID" value="PWY86040.1"/>
    <property type="molecule type" value="Genomic_DNA"/>
</dbReference>
<name>A0A317WP42_9EURO</name>
<dbReference type="VEuPathDB" id="FungiDB:BO70DRAFT_360849"/>
<protein>
    <submittedName>
        <fullName evidence="1">Uncharacterized protein</fullName>
    </submittedName>
</protein>
<dbReference type="Proteomes" id="UP000247233">
    <property type="component" value="Unassembled WGS sequence"/>
</dbReference>